<organism evidence="1 2">
    <name type="scientific">Elizabethkingia miricola</name>
    <name type="common">Chryseobacterium miricola</name>
    <dbReference type="NCBI Taxonomy" id="172045"/>
    <lineage>
        <taxon>Bacteria</taxon>
        <taxon>Pseudomonadati</taxon>
        <taxon>Bacteroidota</taxon>
        <taxon>Flavobacteriia</taxon>
        <taxon>Flavobacteriales</taxon>
        <taxon>Weeksellaceae</taxon>
        <taxon>Elizabethkingia</taxon>
    </lineage>
</organism>
<dbReference type="RefSeq" id="WP_309046302.1">
    <property type="nucleotide sequence ID" value="NZ_JAUCQJ010000002.1"/>
</dbReference>
<dbReference type="AlphaFoldDB" id="A0ABD5B4K5"/>
<name>A0ABD5B4K5_ELIMR</name>
<evidence type="ECO:0000313" key="2">
    <source>
        <dbReference type="Proteomes" id="UP001239265"/>
    </source>
</evidence>
<protein>
    <recommendedName>
        <fullName evidence="3">Phage protein</fullName>
    </recommendedName>
</protein>
<comment type="caution">
    <text evidence="1">The sequence shown here is derived from an EMBL/GenBank/DDBJ whole genome shotgun (WGS) entry which is preliminary data.</text>
</comment>
<reference evidence="1 2" key="1">
    <citation type="submission" date="2023-06" db="EMBL/GenBank/DDBJ databases">
        <title>Nosocomial Elizabethkingia miricola genome.</title>
        <authorList>
            <person name="Morgado S."/>
            <person name="Fonseca E."/>
            <person name="Freitas F."/>
            <person name="Vicente A.C."/>
        </authorList>
    </citation>
    <scope>NUCLEOTIDE SEQUENCE [LARGE SCALE GENOMIC DNA]</scope>
    <source>
        <strain evidence="1 2">EM15</strain>
    </source>
</reference>
<accession>A0ABD5B4K5</accession>
<gene>
    <name evidence="1" type="ORF">QT385_06870</name>
</gene>
<dbReference type="Proteomes" id="UP001239265">
    <property type="component" value="Unassembled WGS sequence"/>
</dbReference>
<sequence length="89" mass="10436">MKNITYKEFEEIYEPLTAAEKLRHALYSHCRIDNCYSPKYGPYRNITIYWLYDNAPKGVLSVGDCDENTFDEFEKEIGSYHTGLLKGEK</sequence>
<evidence type="ECO:0000313" key="1">
    <source>
        <dbReference type="EMBL" id="MDQ8748353.1"/>
    </source>
</evidence>
<proteinExistence type="predicted"/>
<evidence type="ECO:0008006" key="3">
    <source>
        <dbReference type="Google" id="ProtNLM"/>
    </source>
</evidence>
<dbReference type="EMBL" id="JAUCQJ010000002">
    <property type="protein sequence ID" value="MDQ8748353.1"/>
    <property type="molecule type" value="Genomic_DNA"/>
</dbReference>